<evidence type="ECO:0000256" key="1">
    <source>
        <dbReference type="ARBA" id="ARBA00004496"/>
    </source>
</evidence>
<gene>
    <name evidence="12" type="primary">METTL21A</name>
</gene>
<dbReference type="CDD" id="cd02440">
    <property type="entry name" value="AdoMet_MTases"/>
    <property type="match status" value="1"/>
</dbReference>
<keyword evidence="10" id="KW-0812">Transmembrane</keyword>
<evidence type="ECO:0000313" key="11">
    <source>
        <dbReference type="Proteomes" id="UP001318040"/>
    </source>
</evidence>
<evidence type="ECO:0000256" key="5">
    <source>
        <dbReference type="ARBA" id="ARBA00022691"/>
    </source>
</evidence>
<dbReference type="PANTHER" id="PTHR14614:SF14">
    <property type="entry name" value="PROTEIN N-LYSINE METHYLTRANSFERASE METTL21A"/>
    <property type="match status" value="1"/>
</dbReference>
<dbReference type="Gene3D" id="3.40.50.150">
    <property type="entry name" value="Vaccinia Virus protein VP39"/>
    <property type="match status" value="1"/>
</dbReference>
<evidence type="ECO:0000256" key="10">
    <source>
        <dbReference type="SAM" id="Phobius"/>
    </source>
</evidence>
<evidence type="ECO:0000256" key="2">
    <source>
        <dbReference type="ARBA" id="ARBA00022490"/>
    </source>
</evidence>
<dbReference type="Pfam" id="PF10294">
    <property type="entry name" value="Methyltransf_16"/>
    <property type="match status" value="1"/>
</dbReference>
<dbReference type="Proteomes" id="UP001318040">
    <property type="component" value="Chromosome 34"/>
</dbReference>
<keyword evidence="3 12" id="KW-0489">Methyltransferase</keyword>
<dbReference type="GO" id="GO:0032991">
    <property type="term" value="C:protein-containing complex"/>
    <property type="evidence" value="ECO:0007669"/>
    <property type="project" value="TreeGrafter"/>
</dbReference>
<dbReference type="InterPro" id="IPR019410">
    <property type="entry name" value="Methyltransf_16"/>
</dbReference>
<evidence type="ECO:0000256" key="9">
    <source>
        <dbReference type="ARBA" id="ARBA00049497"/>
    </source>
</evidence>
<comment type="subcellular location">
    <subcellularLocation>
        <location evidence="1">Cytoplasm</location>
    </subcellularLocation>
</comment>
<dbReference type="KEGG" id="pmrn:116948708"/>
<evidence type="ECO:0000256" key="8">
    <source>
        <dbReference type="ARBA" id="ARBA00041632"/>
    </source>
</evidence>
<evidence type="ECO:0000313" key="12">
    <source>
        <dbReference type="RefSeq" id="XP_032821571.1"/>
    </source>
</evidence>
<name>A0AAJ7X528_PETMA</name>
<reference evidence="12" key="1">
    <citation type="submission" date="2025-08" db="UniProtKB">
        <authorList>
            <consortium name="RefSeq"/>
        </authorList>
    </citation>
    <scope>IDENTIFICATION</scope>
    <source>
        <tissue evidence="12">Sperm</tissue>
    </source>
</reference>
<dbReference type="CTD" id="151194"/>
<dbReference type="GO" id="GO:0032259">
    <property type="term" value="P:methylation"/>
    <property type="evidence" value="ECO:0007669"/>
    <property type="project" value="UniProtKB-KW"/>
</dbReference>
<keyword evidence="11" id="KW-1185">Reference proteome</keyword>
<dbReference type="GO" id="GO:0008168">
    <property type="term" value="F:methyltransferase activity"/>
    <property type="evidence" value="ECO:0007669"/>
    <property type="project" value="UniProtKB-KW"/>
</dbReference>
<evidence type="ECO:0000256" key="4">
    <source>
        <dbReference type="ARBA" id="ARBA00022679"/>
    </source>
</evidence>
<keyword evidence="10" id="KW-1133">Transmembrane helix</keyword>
<accession>A0AAJ7X528</accession>
<evidence type="ECO:0000256" key="6">
    <source>
        <dbReference type="ARBA" id="ARBA00038029"/>
    </source>
</evidence>
<evidence type="ECO:0000256" key="7">
    <source>
        <dbReference type="ARBA" id="ARBA00040801"/>
    </source>
</evidence>
<feature type="transmembrane region" description="Helical" evidence="10">
    <location>
        <begin position="85"/>
        <end position="105"/>
    </location>
</feature>
<dbReference type="PANTHER" id="PTHR14614">
    <property type="entry name" value="HEPATOCELLULAR CARCINOMA-ASSOCIATED ANTIGEN"/>
    <property type="match status" value="1"/>
</dbReference>
<dbReference type="SUPFAM" id="SSF53335">
    <property type="entry name" value="S-adenosyl-L-methionine-dependent methyltransferases"/>
    <property type="match status" value="1"/>
</dbReference>
<keyword evidence="10" id="KW-0472">Membrane</keyword>
<dbReference type="GeneID" id="116948708"/>
<sequence>MIYLEDVTVPRGLWRSLAVSTARVWSPEVAVPFCKRRTWLRVAAFCGTMALVVYEDAIPPVFRRFHEPSVALRFAGRDLSLRQDWGRLGVAAVVWDAAVVLATYLELGAVEVKGKRVLELGAGTGLVGIVAALLGAASVSITDRAPVLAFIQENVDANLAAGERSRVAVRELSWGEGLGAWAPGEHELVLGADIVYVRDTFPALLATLHHLCPHGTETLVLLACRIRYQRDEDFLEMLAGSFVVERVHHCSERDIHILRASRRPSPSGEL</sequence>
<protein>
    <recommendedName>
        <fullName evidence="7">Protein N-lysine methyltransferase METTL21A</fullName>
    </recommendedName>
    <alternativeName>
        <fullName evidence="8">Methyltransferase-like protein 21A</fullName>
    </alternativeName>
</protein>
<keyword evidence="4" id="KW-0808">Transferase</keyword>
<dbReference type="RefSeq" id="XP_032821571.1">
    <property type="nucleotide sequence ID" value="XM_032965680.1"/>
</dbReference>
<comment type="similarity">
    <text evidence="6">Belongs to the methyltransferase superfamily. METTL21 family.</text>
</comment>
<dbReference type="GO" id="GO:0005829">
    <property type="term" value="C:cytosol"/>
    <property type="evidence" value="ECO:0007669"/>
    <property type="project" value="TreeGrafter"/>
</dbReference>
<dbReference type="AlphaFoldDB" id="A0AAJ7X528"/>
<feature type="transmembrane region" description="Helical" evidence="10">
    <location>
        <begin position="117"/>
        <end position="137"/>
    </location>
</feature>
<proteinExistence type="inferred from homology"/>
<evidence type="ECO:0000256" key="3">
    <source>
        <dbReference type="ARBA" id="ARBA00022603"/>
    </source>
</evidence>
<organism evidence="11 12">
    <name type="scientific">Petromyzon marinus</name>
    <name type="common">Sea lamprey</name>
    <dbReference type="NCBI Taxonomy" id="7757"/>
    <lineage>
        <taxon>Eukaryota</taxon>
        <taxon>Metazoa</taxon>
        <taxon>Chordata</taxon>
        <taxon>Craniata</taxon>
        <taxon>Vertebrata</taxon>
        <taxon>Cyclostomata</taxon>
        <taxon>Hyperoartia</taxon>
        <taxon>Petromyzontiformes</taxon>
        <taxon>Petromyzontidae</taxon>
        <taxon>Petromyzon</taxon>
    </lineage>
</organism>
<keyword evidence="2" id="KW-0963">Cytoplasm</keyword>
<keyword evidence="5" id="KW-0949">S-adenosyl-L-methionine</keyword>
<comment type="catalytic activity">
    <reaction evidence="9">
        <text>L-lysyl-[protein] + 3 S-adenosyl-L-methionine = N(6),N(6),N(6)-trimethyl-L-lysyl-[protein] + 3 S-adenosyl-L-homocysteine + 3 H(+)</text>
        <dbReference type="Rhea" id="RHEA:54192"/>
        <dbReference type="Rhea" id="RHEA-COMP:9752"/>
        <dbReference type="Rhea" id="RHEA-COMP:13826"/>
        <dbReference type="ChEBI" id="CHEBI:15378"/>
        <dbReference type="ChEBI" id="CHEBI:29969"/>
        <dbReference type="ChEBI" id="CHEBI:57856"/>
        <dbReference type="ChEBI" id="CHEBI:59789"/>
        <dbReference type="ChEBI" id="CHEBI:61961"/>
    </reaction>
    <physiologicalReaction direction="left-to-right" evidence="9">
        <dbReference type="Rhea" id="RHEA:54193"/>
    </physiologicalReaction>
</comment>
<dbReference type="InterPro" id="IPR029063">
    <property type="entry name" value="SAM-dependent_MTases_sf"/>
</dbReference>